<dbReference type="Proteomes" id="UP001205506">
    <property type="component" value="Unassembled WGS sequence"/>
</dbReference>
<comment type="caution">
    <text evidence="1">The sequence shown here is derived from an EMBL/GenBank/DDBJ whole genome shotgun (WGS) entry which is preliminary data.</text>
</comment>
<dbReference type="InterPro" id="IPR027848">
    <property type="entry name" value="DUF4494"/>
</dbReference>
<evidence type="ECO:0000313" key="1">
    <source>
        <dbReference type="EMBL" id="MCP9549427.1"/>
    </source>
</evidence>
<organism evidence="1 2">
    <name type="scientific">Segatella copri</name>
    <dbReference type="NCBI Taxonomy" id="165179"/>
    <lineage>
        <taxon>Bacteria</taxon>
        <taxon>Pseudomonadati</taxon>
        <taxon>Bacteroidota</taxon>
        <taxon>Bacteroidia</taxon>
        <taxon>Bacteroidales</taxon>
        <taxon>Prevotellaceae</taxon>
        <taxon>Segatella</taxon>
    </lineage>
</organism>
<reference evidence="1" key="1">
    <citation type="submission" date="2022-07" db="EMBL/GenBank/DDBJ databases">
        <title>Prevotella copri.</title>
        <authorList>
            <person name="Yang C."/>
        </authorList>
    </citation>
    <scope>NUCLEOTIDE SEQUENCE</scope>
    <source>
        <strain evidence="1">HF1805</strain>
    </source>
</reference>
<dbReference type="AlphaFoldDB" id="A0AAW5IBM8"/>
<evidence type="ECO:0000313" key="2">
    <source>
        <dbReference type="Proteomes" id="UP001205506"/>
    </source>
</evidence>
<dbReference type="EMBL" id="JANDWU010000012">
    <property type="protein sequence ID" value="MCP9549427.1"/>
    <property type="molecule type" value="Genomic_DNA"/>
</dbReference>
<sequence>MSKETEFYRIKMIYQGEKEDGGIDTIKSEDLVMASNYTDAEKTAFKLMEDKAIDDMSTVKYEILKTKIADVIYNNTFVTDTELVGGLFVYYFEESDKTEVGLYSVQVNYIELKENGKEKRSTETLYIPATTPQEAASLISKHLKHVGETRDWVIRNVKYDKAQSVLVTKSKHEKDVA</sequence>
<proteinExistence type="predicted"/>
<gene>
    <name evidence="1" type="ORF">NNC68_08065</name>
</gene>
<protein>
    <submittedName>
        <fullName evidence="1">DUF4494 domain-containing protein</fullName>
    </submittedName>
</protein>
<dbReference type="Pfam" id="PF14902">
    <property type="entry name" value="DUF4494"/>
    <property type="match status" value="1"/>
</dbReference>
<name>A0AAW5IBM8_9BACT</name>
<dbReference type="RefSeq" id="WP_254970020.1">
    <property type="nucleotide sequence ID" value="NZ_JANDWU010000012.1"/>
</dbReference>
<accession>A0AAW5IBM8</accession>